<protein>
    <submittedName>
        <fullName evidence="2">Cupin domain-containing protein</fullName>
    </submittedName>
</protein>
<proteinExistence type="predicted"/>
<dbReference type="AlphaFoldDB" id="A0A2N0VFS0"/>
<dbReference type="OrthoDB" id="1551122at2"/>
<dbReference type="RefSeq" id="WP_101073509.1">
    <property type="nucleotide sequence ID" value="NZ_PISP01000003.1"/>
</dbReference>
<evidence type="ECO:0000259" key="1">
    <source>
        <dbReference type="Pfam" id="PF07883"/>
    </source>
</evidence>
<reference evidence="2 3" key="1">
    <citation type="submission" date="2017-11" db="EMBL/GenBank/DDBJ databases">
        <title>Rhodohalobacter 15182 sp. nov., isolated from a salt lake.</title>
        <authorList>
            <person name="Han S."/>
        </authorList>
    </citation>
    <scope>NUCLEOTIDE SEQUENCE [LARGE SCALE GENOMIC DNA]</scope>
    <source>
        <strain evidence="2 3">15182</strain>
    </source>
</reference>
<sequence length="150" mass="17226">MKNNSKIIKSTETGWSGIEQKKYKTEGSNFKNISRFSLLDDSTPELNTHTRYFEIEPDGYSSLEMHRHPHSVVVLKGSGSVILDNQISEIHTHDVIYIAPETIHQFQADRGETLGFLCIVDRYRDKPVIPSDDFIHANIQSEKVLKKIRK</sequence>
<dbReference type="InterPro" id="IPR013096">
    <property type="entry name" value="Cupin_2"/>
</dbReference>
<dbReference type="EMBL" id="PISP01000003">
    <property type="protein sequence ID" value="PKD43034.1"/>
    <property type="molecule type" value="Genomic_DNA"/>
</dbReference>
<gene>
    <name evidence="2" type="ORF">CWD77_10375</name>
</gene>
<dbReference type="SUPFAM" id="SSF51182">
    <property type="entry name" value="RmlC-like cupins"/>
    <property type="match status" value="1"/>
</dbReference>
<organism evidence="2 3">
    <name type="scientific">Rhodohalobacter barkolensis</name>
    <dbReference type="NCBI Taxonomy" id="2053187"/>
    <lineage>
        <taxon>Bacteria</taxon>
        <taxon>Pseudomonadati</taxon>
        <taxon>Balneolota</taxon>
        <taxon>Balneolia</taxon>
        <taxon>Balneolales</taxon>
        <taxon>Balneolaceae</taxon>
        <taxon>Rhodohalobacter</taxon>
    </lineage>
</organism>
<dbReference type="InterPro" id="IPR011051">
    <property type="entry name" value="RmlC_Cupin_sf"/>
</dbReference>
<dbReference type="Gene3D" id="2.60.120.10">
    <property type="entry name" value="Jelly Rolls"/>
    <property type="match status" value="1"/>
</dbReference>
<feature type="domain" description="Cupin type-2" evidence="1">
    <location>
        <begin position="52"/>
        <end position="120"/>
    </location>
</feature>
<dbReference type="Pfam" id="PF07883">
    <property type="entry name" value="Cupin_2"/>
    <property type="match status" value="1"/>
</dbReference>
<keyword evidence="3" id="KW-1185">Reference proteome</keyword>
<comment type="caution">
    <text evidence="2">The sequence shown here is derived from an EMBL/GenBank/DDBJ whole genome shotgun (WGS) entry which is preliminary data.</text>
</comment>
<name>A0A2N0VFS0_9BACT</name>
<accession>A0A2N0VFS0</accession>
<dbReference type="Proteomes" id="UP000233398">
    <property type="component" value="Unassembled WGS sequence"/>
</dbReference>
<evidence type="ECO:0000313" key="2">
    <source>
        <dbReference type="EMBL" id="PKD43034.1"/>
    </source>
</evidence>
<evidence type="ECO:0000313" key="3">
    <source>
        <dbReference type="Proteomes" id="UP000233398"/>
    </source>
</evidence>
<dbReference type="InterPro" id="IPR014710">
    <property type="entry name" value="RmlC-like_jellyroll"/>
</dbReference>